<dbReference type="AlphaFoldDB" id="A0A1W1WZN2"/>
<proteinExistence type="predicted"/>
<evidence type="ECO:0000313" key="2">
    <source>
        <dbReference type="Proteomes" id="UP000192468"/>
    </source>
</evidence>
<sequence>MYDAKKESKDENLKYNTIADRGYFNRISYDSVGSIPTSYVPIESALKR</sequence>
<accession>A0A1W1WZN2</accession>
<gene>
    <name evidence="1" type="ORF">SAMN02745134_00200</name>
</gene>
<protein>
    <submittedName>
        <fullName evidence="1">Uncharacterized protein</fullName>
    </submittedName>
</protein>
<reference evidence="1 2" key="1">
    <citation type="submission" date="2017-04" db="EMBL/GenBank/DDBJ databases">
        <authorList>
            <person name="Afonso C.L."/>
            <person name="Miller P.J."/>
            <person name="Scott M.A."/>
            <person name="Spackman E."/>
            <person name="Goraichik I."/>
            <person name="Dimitrov K.M."/>
            <person name="Suarez D.L."/>
            <person name="Swayne D.E."/>
        </authorList>
    </citation>
    <scope>NUCLEOTIDE SEQUENCE [LARGE SCALE GENOMIC DNA]</scope>
    <source>
        <strain evidence="1 2">DSM 12555</strain>
    </source>
</reference>
<dbReference type="RefSeq" id="WP_176212561.1">
    <property type="nucleotide sequence ID" value="NZ_FWXH01000002.1"/>
</dbReference>
<evidence type="ECO:0000313" key="1">
    <source>
        <dbReference type="EMBL" id="SMC16990.1"/>
    </source>
</evidence>
<dbReference type="EMBL" id="FWXH01000002">
    <property type="protein sequence ID" value="SMC16990.1"/>
    <property type="molecule type" value="Genomic_DNA"/>
</dbReference>
<dbReference type="Proteomes" id="UP000192468">
    <property type="component" value="Unassembled WGS sequence"/>
</dbReference>
<name>A0A1W1WZN2_9CLOT</name>
<organism evidence="1 2">
    <name type="scientific">Clostridium acidisoli DSM 12555</name>
    <dbReference type="NCBI Taxonomy" id="1121291"/>
    <lineage>
        <taxon>Bacteria</taxon>
        <taxon>Bacillati</taxon>
        <taxon>Bacillota</taxon>
        <taxon>Clostridia</taxon>
        <taxon>Eubacteriales</taxon>
        <taxon>Clostridiaceae</taxon>
        <taxon>Clostridium</taxon>
    </lineage>
</organism>
<keyword evidence="2" id="KW-1185">Reference proteome</keyword>